<evidence type="ECO:0000313" key="3">
    <source>
        <dbReference type="Proteomes" id="UP000000788"/>
    </source>
</evidence>
<feature type="region of interest" description="Disordered" evidence="1">
    <location>
        <begin position="28"/>
        <end position="53"/>
    </location>
</feature>
<dbReference type="eggNOG" id="ENOG5030VMH">
    <property type="taxonomic scope" value="Bacteria"/>
</dbReference>
<name>A9BA83_PROM4</name>
<keyword evidence="3" id="KW-1185">Reference proteome</keyword>
<dbReference type="Proteomes" id="UP000000788">
    <property type="component" value="Chromosome"/>
</dbReference>
<dbReference type="EMBL" id="CP000878">
    <property type="protein sequence ID" value="ABX08745.1"/>
    <property type="molecule type" value="Genomic_DNA"/>
</dbReference>
<proteinExistence type="predicted"/>
<dbReference type="KEGG" id="pmj:P9211_08141"/>
<feature type="compositionally biased region" description="Basic and acidic residues" evidence="1">
    <location>
        <begin position="28"/>
        <end position="46"/>
    </location>
</feature>
<dbReference type="HOGENOM" id="CLU_2024659_0_0_3"/>
<gene>
    <name evidence="2" type="ordered locus">P9211_08141</name>
</gene>
<protein>
    <submittedName>
        <fullName evidence="2">Uncharacterized protein</fullName>
    </submittedName>
</protein>
<reference evidence="2 3" key="1">
    <citation type="journal article" date="2007" name="PLoS Genet.">
        <title>Patterns and implications of gene gain and loss in the evolution of Prochlorococcus.</title>
        <authorList>
            <person name="Kettler G.C."/>
            <person name="Martiny A.C."/>
            <person name="Huang K."/>
            <person name="Zucker J."/>
            <person name="Coleman M.L."/>
            <person name="Rodrigue S."/>
            <person name="Chen F."/>
            <person name="Lapidus A."/>
            <person name="Ferriera S."/>
            <person name="Johnson J."/>
            <person name="Steglich C."/>
            <person name="Church G.M."/>
            <person name="Richardson P."/>
            <person name="Chisholm S.W."/>
        </authorList>
    </citation>
    <scope>NUCLEOTIDE SEQUENCE [LARGE SCALE GENOMIC DNA]</scope>
    <source>
        <strain evidence="3">MIT 9211</strain>
    </source>
</reference>
<dbReference type="AlphaFoldDB" id="A9BA83"/>
<evidence type="ECO:0000313" key="2">
    <source>
        <dbReference type="EMBL" id="ABX08745.1"/>
    </source>
</evidence>
<accession>A9BA83</accession>
<organism evidence="2 3">
    <name type="scientific">Prochlorococcus marinus (strain MIT 9211)</name>
    <dbReference type="NCBI Taxonomy" id="93059"/>
    <lineage>
        <taxon>Bacteria</taxon>
        <taxon>Bacillati</taxon>
        <taxon>Cyanobacteriota</taxon>
        <taxon>Cyanophyceae</taxon>
        <taxon>Synechococcales</taxon>
        <taxon>Prochlorococcaceae</taxon>
        <taxon>Prochlorococcus</taxon>
    </lineage>
</organism>
<evidence type="ECO:0000256" key="1">
    <source>
        <dbReference type="SAM" id="MobiDB-lite"/>
    </source>
</evidence>
<sequence length="122" mass="13811">MGINVAFTPLVNSQALFIQDHQLISHNVHPDKSKDVPSRFDNESYGHTRTTVPSQTSQYQLRELFGLGTGRQFSGFGFPDATSNWDAESIHILYEEVMDRQILDRPIQTNDIRSPFQSSIGD</sequence>
<dbReference type="STRING" id="93059.P9211_08141"/>